<dbReference type="SUPFAM" id="SSF51569">
    <property type="entry name" value="Aldolase"/>
    <property type="match status" value="1"/>
</dbReference>
<evidence type="ECO:0000256" key="2">
    <source>
        <dbReference type="PIRNR" id="PIRNR001365"/>
    </source>
</evidence>
<dbReference type="PRINTS" id="PR00146">
    <property type="entry name" value="DHPICSNTHASE"/>
</dbReference>
<organism evidence="3 4">
    <name type="scientific">Marinobacter azerbaijanicus</name>
    <dbReference type="NCBI Taxonomy" id="3050455"/>
    <lineage>
        <taxon>Bacteria</taxon>
        <taxon>Pseudomonadati</taxon>
        <taxon>Pseudomonadota</taxon>
        <taxon>Gammaproteobacteria</taxon>
        <taxon>Pseudomonadales</taxon>
        <taxon>Marinobacteraceae</taxon>
        <taxon>Marinobacter</taxon>
    </lineage>
</organism>
<dbReference type="EMBL" id="JASSVS010000012">
    <property type="protein sequence ID" value="MDL0433222.1"/>
    <property type="molecule type" value="Genomic_DNA"/>
</dbReference>
<dbReference type="PANTHER" id="PTHR12128">
    <property type="entry name" value="DIHYDRODIPICOLINATE SYNTHASE"/>
    <property type="match status" value="1"/>
</dbReference>
<dbReference type="RefSeq" id="WP_150995300.1">
    <property type="nucleotide sequence ID" value="NZ_JASSVS010000012.1"/>
</dbReference>
<comment type="similarity">
    <text evidence="2">Belongs to the DapA family.</text>
</comment>
<dbReference type="PANTHER" id="PTHR12128:SF51">
    <property type="entry name" value="BLL4205 PROTEIN"/>
    <property type="match status" value="1"/>
</dbReference>
<dbReference type="PIRSF" id="PIRSF001365">
    <property type="entry name" value="DHDPS"/>
    <property type="match status" value="1"/>
</dbReference>
<dbReference type="SMART" id="SM01130">
    <property type="entry name" value="DHDPS"/>
    <property type="match status" value="1"/>
</dbReference>
<evidence type="ECO:0000313" key="4">
    <source>
        <dbReference type="Proteomes" id="UP001227964"/>
    </source>
</evidence>
<evidence type="ECO:0000256" key="1">
    <source>
        <dbReference type="ARBA" id="ARBA00023239"/>
    </source>
</evidence>
<dbReference type="Pfam" id="PF00701">
    <property type="entry name" value="DHDPS"/>
    <property type="match status" value="1"/>
</dbReference>
<protein>
    <submittedName>
        <fullName evidence="3">Dihydrodipicolinate synthase family protein</fullName>
    </submittedName>
</protein>
<dbReference type="Gene3D" id="3.20.20.70">
    <property type="entry name" value="Aldolase class I"/>
    <property type="match status" value="1"/>
</dbReference>
<dbReference type="InterPro" id="IPR013785">
    <property type="entry name" value="Aldolase_TIM"/>
</dbReference>
<keyword evidence="1 2" id="KW-0456">Lyase</keyword>
<accession>A0ABT7IGC1</accession>
<gene>
    <name evidence="3" type="ORF">QPM17_18945</name>
</gene>
<reference evidence="3 4" key="1">
    <citation type="submission" date="2023-06" db="EMBL/GenBank/DDBJ databases">
        <title>Marinobacter azerbaijanicus a moderately halophilic, isolated from Urmia Lake in Azerbaijan region of Iran.</title>
        <authorList>
            <person name="Sanchez-Porro C."/>
            <person name="Aghdam E.M."/>
            <person name="Saheb S.M."/>
            <person name="Tarhriz V."/>
            <person name="Kazemi E."/>
            <person name="Ammozegar M.A."/>
            <person name="Ventosa A."/>
            <person name="Hejazi M.S."/>
        </authorList>
    </citation>
    <scope>NUCLEOTIDE SEQUENCE [LARGE SCALE GENOMIC DNA]</scope>
    <source>
        <strain evidence="3 4">TBZ242</strain>
    </source>
</reference>
<proteinExistence type="inferred from homology"/>
<name>A0ABT7IGC1_9GAMM</name>
<sequence length="325" mass="35424">MKLTAENITGVVGIVPSPATPDAERWDAENTVNLDETAKMTEAVVAAGVDILMTTGTFGECATLTWPELQSLVQCVTDTVSGRVPVFAGVTTLNTRDTIYRGRELMRLGADGLFVGRPMWLPLDDNGTVRFYRDLAEAMPGVPLVVYDNPDAFKGKISTEVYRILADIPEVIAAKHVGGPTLEKDLEAVGSNMRILPLEKDWFALAQRYPALARACWSGAVACAPAPIVALGRAILNCDWKRAEELTNQILWAMEPMFPGGDLSRFISYSIPLGHARFRTAGLIDPGPCRPPYLDAPADYMAGSEECGRRWAQLQHRYPVKSVSG</sequence>
<dbReference type="InterPro" id="IPR002220">
    <property type="entry name" value="DapA-like"/>
</dbReference>
<comment type="caution">
    <text evidence="3">The sequence shown here is derived from an EMBL/GenBank/DDBJ whole genome shotgun (WGS) entry which is preliminary data.</text>
</comment>
<dbReference type="Proteomes" id="UP001227964">
    <property type="component" value="Unassembled WGS sequence"/>
</dbReference>
<keyword evidence="4" id="KW-1185">Reference proteome</keyword>
<evidence type="ECO:0000313" key="3">
    <source>
        <dbReference type="EMBL" id="MDL0433222.1"/>
    </source>
</evidence>